<dbReference type="InterPro" id="IPR012675">
    <property type="entry name" value="Beta-grasp_dom_sf"/>
</dbReference>
<evidence type="ECO:0000313" key="7">
    <source>
        <dbReference type="Proteomes" id="UP001431209"/>
    </source>
</evidence>
<dbReference type="PANTHER" id="PTHR23305">
    <property type="entry name" value="OBG GTPASE FAMILY"/>
    <property type="match status" value="1"/>
</dbReference>
<dbReference type="PIRSF" id="PIRSF006641">
    <property type="entry name" value="CHP00092"/>
    <property type="match status" value="1"/>
</dbReference>
<dbReference type="GO" id="GO:0016887">
    <property type="term" value="F:ATP hydrolysis activity"/>
    <property type="evidence" value="ECO:0007669"/>
    <property type="project" value="UniProtKB-UniRule"/>
</dbReference>
<dbReference type="EMBL" id="JAOPGA020001734">
    <property type="protein sequence ID" value="KAL0490899.1"/>
    <property type="molecule type" value="Genomic_DNA"/>
</dbReference>
<comment type="caution">
    <text evidence="6">The sequence shown here is derived from an EMBL/GenBank/DDBJ whole genome shotgun (WGS) entry which is preliminary data.</text>
</comment>
<evidence type="ECO:0000256" key="1">
    <source>
        <dbReference type="ARBA" id="ARBA00022723"/>
    </source>
</evidence>
<evidence type="ECO:0000256" key="3">
    <source>
        <dbReference type="ARBA" id="ARBA00022840"/>
    </source>
</evidence>
<comment type="caution">
    <text evidence="4">Lacks conserved residue(s) required for the propagation of feature annotation.</text>
</comment>
<gene>
    <name evidence="6" type="ORF">AKO1_009836</name>
</gene>
<dbReference type="GO" id="GO:0046872">
    <property type="term" value="F:metal ion binding"/>
    <property type="evidence" value="ECO:0007669"/>
    <property type="project" value="UniProtKB-KW"/>
</dbReference>
<comment type="function">
    <text evidence="4">Hydrolyzes ATP, and can also hydrolyze GTP with lower efficiency. Has lower affinity for GTP.</text>
</comment>
<dbReference type="SUPFAM" id="SSF81271">
    <property type="entry name" value="TGS-like"/>
    <property type="match status" value="1"/>
</dbReference>
<keyword evidence="7" id="KW-1185">Reference proteome</keyword>
<dbReference type="InterPro" id="IPR006073">
    <property type="entry name" value="GTP-bd"/>
</dbReference>
<dbReference type="GO" id="GO:0005524">
    <property type="term" value="F:ATP binding"/>
    <property type="evidence" value="ECO:0007669"/>
    <property type="project" value="UniProtKB-UniRule"/>
</dbReference>
<keyword evidence="2 4" id="KW-0547">Nucleotide-binding</keyword>
<evidence type="ECO:0000313" key="6">
    <source>
        <dbReference type="EMBL" id="KAL0490899.1"/>
    </source>
</evidence>
<dbReference type="SUPFAM" id="SSF52540">
    <property type="entry name" value="P-loop containing nucleoside triphosphate hydrolases"/>
    <property type="match status" value="1"/>
</dbReference>
<dbReference type="InterPro" id="IPR013029">
    <property type="entry name" value="YchF_C"/>
</dbReference>
<dbReference type="PRINTS" id="PR00326">
    <property type="entry name" value="GTP1OBG"/>
</dbReference>
<evidence type="ECO:0000256" key="2">
    <source>
        <dbReference type="ARBA" id="ARBA00022741"/>
    </source>
</evidence>
<keyword evidence="4" id="KW-0963">Cytoplasm</keyword>
<keyword evidence="3 4" id="KW-0067">ATP-binding</keyword>
<sequence>MLGRFLGVQTKLSLCSPLIRYFSRRSVGIVGMPNIGKSTLFNALTETQKAEAKNFPFCTIEPNVGIVSVPDPRLDQLALTAKSKRCIRTQIEFIDIAGLIKGASEGKAQQGLGNKFLANIRSVSCIIQVIRCFDDPDICHVDGTCDPIRDIETIESELLLADLEVINRKKLKKKNFSQDEQMFMDTLNKLENALVEGTPIHGLDLTLKEKDLIKQLGFLTTKKSIYVCNIGEDDLPDGNKNFELVQQFAKSRNMIALPVCAKLESEASMLDEETRSTILDTYGLKETGLQKIIKSSYDLLNLITFYTVGPEETRAWNVKKDSLVPQAAGEIHTDMENGFIKADTVNYADLLSFNCDEDAARKAKKLRPEGPKYVVQDGDVFHFKFKAK</sequence>
<comment type="subcellular location">
    <subcellularLocation>
        <location evidence="4">Cytoplasm</location>
    </subcellularLocation>
</comment>
<feature type="binding site" evidence="4">
    <location>
        <begin position="34"/>
        <end position="39"/>
    </location>
    <ligand>
        <name>ATP</name>
        <dbReference type="ChEBI" id="CHEBI:30616"/>
    </ligand>
</feature>
<dbReference type="PROSITE" id="PS51710">
    <property type="entry name" value="G_OBG"/>
    <property type="match status" value="1"/>
</dbReference>
<keyword evidence="1" id="KW-0479">Metal-binding</keyword>
<proteinExistence type="inferred from homology"/>
<dbReference type="InterPro" id="IPR027417">
    <property type="entry name" value="P-loop_NTPase"/>
</dbReference>
<evidence type="ECO:0000259" key="5">
    <source>
        <dbReference type="PROSITE" id="PS51710"/>
    </source>
</evidence>
<reference evidence="6 7" key="1">
    <citation type="submission" date="2024-03" db="EMBL/GenBank/DDBJ databases">
        <title>The Acrasis kona genome and developmental transcriptomes reveal deep origins of eukaryotic multicellular pathways.</title>
        <authorList>
            <person name="Sheikh S."/>
            <person name="Fu C.-J."/>
            <person name="Brown M.W."/>
            <person name="Baldauf S.L."/>
        </authorList>
    </citation>
    <scope>NUCLEOTIDE SEQUENCE [LARGE SCALE GENOMIC DNA]</scope>
    <source>
        <strain evidence="6 7">ATCC MYA-3509</strain>
    </source>
</reference>
<dbReference type="Gene3D" id="3.40.50.300">
    <property type="entry name" value="P-loop containing nucleotide triphosphate hydrolases"/>
    <property type="match status" value="1"/>
</dbReference>
<dbReference type="InterPro" id="IPR012676">
    <property type="entry name" value="TGS-like"/>
</dbReference>
<dbReference type="InterPro" id="IPR004396">
    <property type="entry name" value="ATPase_YchF/OLA1"/>
</dbReference>
<dbReference type="FunFam" id="1.10.150.300:FF:000001">
    <property type="entry name" value="Ribosome-binding ATPase YchF"/>
    <property type="match status" value="1"/>
</dbReference>
<keyword evidence="4" id="KW-0378">Hydrolase</keyword>
<dbReference type="Pfam" id="PF06071">
    <property type="entry name" value="YchF-GTPase_C"/>
    <property type="match status" value="1"/>
</dbReference>
<comment type="similarity">
    <text evidence="4">Belongs to the TRAFAC class OBG-HflX-like GTPase superfamily. OBG GTPase family. YchF/OLA1 subfamily.</text>
</comment>
<dbReference type="Pfam" id="PF01926">
    <property type="entry name" value="MMR_HSR1"/>
    <property type="match status" value="1"/>
</dbReference>
<dbReference type="InterPro" id="IPR041706">
    <property type="entry name" value="YchF_N"/>
</dbReference>
<comment type="subunit">
    <text evidence="4">Monomer.</text>
</comment>
<dbReference type="Gene3D" id="3.10.20.30">
    <property type="match status" value="1"/>
</dbReference>
<dbReference type="InterPro" id="IPR023192">
    <property type="entry name" value="TGS-like_dom_sf"/>
</dbReference>
<dbReference type="GO" id="GO:0043023">
    <property type="term" value="F:ribosomal large subunit binding"/>
    <property type="evidence" value="ECO:0007669"/>
    <property type="project" value="UniProtKB-UniRule"/>
</dbReference>
<dbReference type="AlphaFoldDB" id="A0AAW2ZNA0"/>
<protein>
    <recommendedName>
        <fullName evidence="4">Obg-like ATPase 1</fullName>
    </recommendedName>
</protein>
<dbReference type="PANTHER" id="PTHR23305:SF18">
    <property type="entry name" value="OBG-TYPE G DOMAIN-CONTAINING PROTEIN"/>
    <property type="match status" value="1"/>
</dbReference>
<dbReference type="FunFam" id="3.10.20.30:FF:000001">
    <property type="entry name" value="Ribosome-binding ATPase YchF"/>
    <property type="match status" value="1"/>
</dbReference>
<name>A0AAW2ZNA0_9EUKA</name>
<dbReference type="GO" id="GO:0005737">
    <property type="term" value="C:cytoplasm"/>
    <property type="evidence" value="ECO:0007669"/>
    <property type="project" value="UniProtKB-SubCell"/>
</dbReference>
<accession>A0AAW2ZNA0</accession>
<feature type="domain" description="OBG-type G" evidence="5">
    <location>
        <begin position="25"/>
        <end position="279"/>
    </location>
</feature>
<dbReference type="HAMAP" id="MF_00944">
    <property type="entry name" value="YchF_OLA1_ATPase"/>
    <property type="match status" value="1"/>
</dbReference>
<dbReference type="Proteomes" id="UP001431209">
    <property type="component" value="Unassembled WGS sequence"/>
</dbReference>
<evidence type="ECO:0000256" key="4">
    <source>
        <dbReference type="HAMAP-Rule" id="MF_03167"/>
    </source>
</evidence>
<dbReference type="Gene3D" id="1.10.150.300">
    <property type="entry name" value="TGS-like domain"/>
    <property type="match status" value="1"/>
</dbReference>
<organism evidence="6 7">
    <name type="scientific">Acrasis kona</name>
    <dbReference type="NCBI Taxonomy" id="1008807"/>
    <lineage>
        <taxon>Eukaryota</taxon>
        <taxon>Discoba</taxon>
        <taxon>Heterolobosea</taxon>
        <taxon>Tetramitia</taxon>
        <taxon>Eutetramitia</taxon>
        <taxon>Acrasidae</taxon>
        <taxon>Acrasis</taxon>
    </lineage>
</organism>
<dbReference type="GO" id="GO:0005525">
    <property type="term" value="F:GTP binding"/>
    <property type="evidence" value="ECO:0007669"/>
    <property type="project" value="InterPro"/>
</dbReference>
<dbReference type="NCBIfam" id="TIGR00092">
    <property type="entry name" value="redox-regulated ATPase YchF"/>
    <property type="match status" value="1"/>
</dbReference>
<dbReference type="CDD" id="cd01900">
    <property type="entry name" value="YchF"/>
    <property type="match status" value="1"/>
</dbReference>
<dbReference type="InterPro" id="IPR031167">
    <property type="entry name" value="G_OBG"/>
</dbReference>